<dbReference type="Gene3D" id="1.10.8.1040">
    <property type="match status" value="1"/>
</dbReference>
<gene>
    <name evidence="11" type="ORF">EJC49_11940</name>
</gene>
<dbReference type="Pfam" id="PF13616">
    <property type="entry name" value="Rotamase_3"/>
    <property type="match status" value="1"/>
</dbReference>
<dbReference type="InterPro" id="IPR000297">
    <property type="entry name" value="PPIase_PpiC"/>
</dbReference>
<keyword evidence="12" id="KW-1185">Reference proteome</keyword>
<keyword evidence="8 11" id="KW-0413">Isomerase</keyword>
<dbReference type="InterPro" id="IPR050245">
    <property type="entry name" value="PrsA_foldase"/>
</dbReference>
<evidence type="ECO:0000313" key="12">
    <source>
        <dbReference type="Proteomes" id="UP000278398"/>
    </source>
</evidence>
<accession>A0A3S0A6Y8</accession>
<dbReference type="EC" id="5.2.1.8" evidence="3"/>
<feature type="signal peptide" evidence="9">
    <location>
        <begin position="1"/>
        <end position="29"/>
    </location>
</feature>
<comment type="caution">
    <text evidence="11">The sequence shown here is derived from an EMBL/GenBank/DDBJ whole genome shotgun (WGS) entry which is preliminary data.</text>
</comment>
<evidence type="ECO:0000256" key="1">
    <source>
        <dbReference type="ARBA" id="ARBA00000971"/>
    </source>
</evidence>
<evidence type="ECO:0000256" key="8">
    <source>
        <dbReference type="PROSITE-ProRule" id="PRU00278"/>
    </source>
</evidence>
<evidence type="ECO:0000256" key="5">
    <source>
        <dbReference type="ARBA" id="ARBA00023110"/>
    </source>
</evidence>
<evidence type="ECO:0000256" key="4">
    <source>
        <dbReference type="ARBA" id="ARBA00018370"/>
    </source>
</evidence>
<keyword evidence="5 8" id="KW-0697">Rotamase</keyword>
<dbReference type="Gene3D" id="3.10.50.40">
    <property type="match status" value="1"/>
</dbReference>
<evidence type="ECO:0000256" key="9">
    <source>
        <dbReference type="SAM" id="SignalP"/>
    </source>
</evidence>
<feature type="chain" id="PRO_5018600323" description="Parvulin-like PPIase" evidence="9">
    <location>
        <begin position="30"/>
        <end position="293"/>
    </location>
</feature>
<dbReference type="EMBL" id="RWKW01000041">
    <property type="protein sequence ID" value="RST86132.1"/>
    <property type="molecule type" value="Genomic_DNA"/>
</dbReference>
<comment type="catalytic activity">
    <reaction evidence="1">
        <text>[protein]-peptidylproline (omega=180) = [protein]-peptidylproline (omega=0)</text>
        <dbReference type="Rhea" id="RHEA:16237"/>
        <dbReference type="Rhea" id="RHEA-COMP:10747"/>
        <dbReference type="Rhea" id="RHEA-COMP:10748"/>
        <dbReference type="ChEBI" id="CHEBI:83833"/>
        <dbReference type="ChEBI" id="CHEBI:83834"/>
        <dbReference type="EC" id="5.2.1.8"/>
    </reaction>
</comment>
<dbReference type="SUPFAM" id="SSF54534">
    <property type="entry name" value="FKBP-like"/>
    <property type="match status" value="1"/>
</dbReference>
<evidence type="ECO:0000259" key="10">
    <source>
        <dbReference type="PROSITE" id="PS50198"/>
    </source>
</evidence>
<evidence type="ECO:0000313" key="11">
    <source>
        <dbReference type="EMBL" id="RST86132.1"/>
    </source>
</evidence>
<organism evidence="11 12">
    <name type="scientific">Aquibium carbonis</name>
    <dbReference type="NCBI Taxonomy" id="2495581"/>
    <lineage>
        <taxon>Bacteria</taxon>
        <taxon>Pseudomonadati</taxon>
        <taxon>Pseudomonadota</taxon>
        <taxon>Alphaproteobacteria</taxon>
        <taxon>Hyphomicrobiales</taxon>
        <taxon>Phyllobacteriaceae</taxon>
        <taxon>Aquibium</taxon>
    </lineage>
</organism>
<reference evidence="11 12" key="1">
    <citation type="submission" date="2018-12" db="EMBL/GenBank/DDBJ databases">
        <title>Mesorhizobium carbonis sp. nov., isolated from coal mine water.</title>
        <authorList>
            <person name="Xin W."/>
            <person name="Xu Z."/>
            <person name="Xiang F."/>
            <person name="Zhang J."/>
            <person name="Xi L."/>
            <person name="Liu J."/>
        </authorList>
    </citation>
    <scope>NUCLEOTIDE SEQUENCE [LARGE SCALE GENOMIC DNA]</scope>
    <source>
        <strain evidence="11 12">B2.3</strain>
    </source>
</reference>
<feature type="domain" description="PpiC" evidence="10">
    <location>
        <begin position="144"/>
        <end position="234"/>
    </location>
</feature>
<dbReference type="PROSITE" id="PS50198">
    <property type="entry name" value="PPIC_PPIASE_2"/>
    <property type="match status" value="1"/>
</dbReference>
<comment type="similarity">
    <text evidence="2">Belongs to the PpiC/parvulin rotamase family.</text>
</comment>
<dbReference type="PANTHER" id="PTHR47245">
    <property type="entry name" value="PEPTIDYLPROLYL ISOMERASE"/>
    <property type="match status" value="1"/>
</dbReference>
<dbReference type="PANTHER" id="PTHR47245:SF2">
    <property type="entry name" value="PEPTIDYL-PROLYL CIS-TRANS ISOMERASE HP_0175-RELATED"/>
    <property type="match status" value="1"/>
</dbReference>
<dbReference type="InterPro" id="IPR046357">
    <property type="entry name" value="PPIase_dom_sf"/>
</dbReference>
<dbReference type="AlphaFoldDB" id="A0A3S0A6Y8"/>
<protein>
    <recommendedName>
        <fullName evidence="4">Parvulin-like PPIase</fullName>
        <ecNumber evidence="3">5.2.1.8</ecNumber>
    </recommendedName>
    <alternativeName>
        <fullName evidence="6">Peptidyl-prolyl cis-trans isomerase plp</fullName>
    </alternativeName>
    <alternativeName>
        <fullName evidence="7">Rotamase plp</fullName>
    </alternativeName>
</protein>
<evidence type="ECO:0000256" key="6">
    <source>
        <dbReference type="ARBA" id="ARBA00030642"/>
    </source>
</evidence>
<dbReference type="RefSeq" id="WP_126700156.1">
    <property type="nucleotide sequence ID" value="NZ_RWKW01000041.1"/>
</dbReference>
<proteinExistence type="inferred from homology"/>
<dbReference type="OrthoDB" id="14196at2"/>
<evidence type="ECO:0000256" key="2">
    <source>
        <dbReference type="ARBA" id="ARBA00007656"/>
    </source>
</evidence>
<sequence>MRPIVSHRSFAACCLALGLVFAAPAAVFAQDPAPNMGVVAIVNGSPITENDLEMAQGDLGPQFAQLPEEQKRAAALSAAIEIRLLADRADEEGLDETDAFKSRMEFLRQRALHSAFIETNVAAEVTDEAVRARYDKEIAATPPTNEIRARHILVATKEEAEAIITELDAGGDFEAIAKEKSTDGAAAQGGDLGFFGPGQMVPTFEQAAFALEVGQFSKEPVQTQFGFHVIKVEDKRTQQPPTFEQVKEQVRTLLFRETYFAAVQVLRDAATIDVQDPALKEALGADEDRDTAQ</sequence>
<evidence type="ECO:0000256" key="3">
    <source>
        <dbReference type="ARBA" id="ARBA00013194"/>
    </source>
</evidence>
<name>A0A3S0A6Y8_9HYPH</name>
<dbReference type="Proteomes" id="UP000278398">
    <property type="component" value="Unassembled WGS sequence"/>
</dbReference>
<dbReference type="GO" id="GO:0003755">
    <property type="term" value="F:peptidyl-prolyl cis-trans isomerase activity"/>
    <property type="evidence" value="ECO:0007669"/>
    <property type="project" value="UniProtKB-KW"/>
</dbReference>
<keyword evidence="9" id="KW-0732">Signal</keyword>
<evidence type="ECO:0000256" key="7">
    <source>
        <dbReference type="ARBA" id="ARBA00031484"/>
    </source>
</evidence>